<dbReference type="RefSeq" id="WP_182044027.1">
    <property type="nucleotide sequence ID" value="NZ_JACDZE010000004.1"/>
</dbReference>
<protein>
    <submittedName>
        <fullName evidence="1">Uncharacterized protein</fullName>
    </submittedName>
</protein>
<keyword evidence="2" id="KW-1185">Reference proteome</keyword>
<comment type="caution">
    <text evidence="1">The sequence shown here is derived from an EMBL/GenBank/DDBJ whole genome shotgun (WGS) entry which is preliminary data.</text>
</comment>
<sequence length="79" mass="9264">MDVKLIHQIEEQIGLTFYENESEGNLCFLENQSEMKNEFKSGFTLSDFRYFIGSFSDGKVEIPNDVEEFWERVAMGKLK</sequence>
<dbReference type="AlphaFoldDB" id="A0A838ZTV8"/>
<proteinExistence type="predicted"/>
<dbReference type="Proteomes" id="UP000552241">
    <property type="component" value="Unassembled WGS sequence"/>
</dbReference>
<name>A0A838ZTV8_9FLAO</name>
<organism evidence="1 2">
    <name type="scientific">Moheibacter lacus</name>
    <dbReference type="NCBI Taxonomy" id="2745851"/>
    <lineage>
        <taxon>Bacteria</taxon>
        <taxon>Pseudomonadati</taxon>
        <taxon>Bacteroidota</taxon>
        <taxon>Flavobacteriia</taxon>
        <taxon>Flavobacteriales</taxon>
        <taxon>Weeksellaceae</taxon>
        <taxon>Moheibacter</taxon>
    </lineage>
</organism>
<evidence type="ECO:0000313" key="1">
    <source>
        <dbReference type="EMBL" id="MBA5630430.1"/>
    </source>
</evidence>
<evidence type="ECO:0000313" key="2">
    <source>
        <dbReference type="Proteomes" id="UP000552241"/>
    </source>
</evidence>
<reference evidence="1 2" key="1">
    <citation type="submission" date="2020-07" db="EMBL/GenBank/DDBJ databases">
        <title>Moheibacter lacus sp. nov., a member of the family Flavobacteriaceae isolated from freshwater lake sediment.</title>
        <authorList>
            <person name="Liu Y."/>
        </authorList>
    </citation>
    <scope>NUCLEOTIDE SEQUENCE [LARGE SCALE GENOMIC DNA]</scope>
    <source>
        <strain evidence="1 2">BDHS18</strain>
    </source>
</reference>
<gene>
    <name evidence="1" type="ORF">HU137_11660</name>
</gene>
<dbReference type="EMBL" id="JACDZE010000004">
    <property type="protein sequence ID" value="MBA5630430.1"/>
    <property type="molecule type" value="Genomic_DNA"/>
</dbReference>
<accession>A0A838ZTV8</accession>